<feature type="compositionally biased region" description="Pro residues" evidence="1">
    <location>
        <begin position="45"/>
        <end position="58"/>
    </location>
</feature>
<reference evidence="4" key="1">
    <citation type="journal article" date="2019" name="Int. J. Syst. Evol. Microbiol.">
        <title>The Global Catalogue of Microorganisms (GCM) 10K type strain sequencing project: providing services to taxonomists for standard genome sequencing and annotation.</title>
        <authorList>
            <consortium name="The Broad Institute Genomics Platform"/>
            <consortium name="The Broad Institute Genome Sequencing Center for Infectious Disease"/>
            <person name="Wu L."/>
            <person name="Ma J."/>
        </authorList>
    </citation>
    <scope>NUCLEOTIDE SEQUENCE [LARGE SCALE GENOMIC DNA]</scope>
    <source>
        <strain evidence="4">JCM 4586</strain>
    </source>
</reference>
<feature type="region of interest" description="Disordered" evidence="1">
    <location>
        <begin position="25"/>
        <end position="64"/>
    </location>
</feature>
<evidence type="ECO:0000313" key="3">
    <source>
        <dbReference type="EMBL" id="GGY06719.1"/>
    </source>
</evidence>
<evidence type="ECO:0000313" key="4">
    <source>
        <dbReference type="Proteomes" id="UP000659223"/>
    </source>
</evidence>
<sequence length="187" mass="19795">MTADGGEPSVGRLYGYARVPLTVAGDGTAEGQLRGGKVSSCPRGTTPPPSSATPPTGPPAEERSACCRTGRLAVGQGGEPHVFRHQRLVRAGVLAPPPQPFAALLENVSFEPAECQRGEVPELNQGRRLVRRHVGRLVGAWDYGSSRLEVRHPRLRLGLASVTAAAVFVFASVFAFAFAFVLILVSQ</sequence>
<keyword evidence="2" id="KW-0472">Membrane</keyword>
<accession>A0ABQ2Z8C0</accession>
<proteinExistence type="predicted"/>
<evidence type="ECO:0000256" key="2">
    <source>
        <dbReference type="SAM" id="Phobius"/>
    </source>
</evidence>
<feature type="transmembrane region" description="Helical" evidence="2">
    <location>
        <begin position="157"/>
        <end position="185"/>
    </location>
</feature>
<dbReference type="Proteomes" id="UP000659223">
    <property type="component" value="Unassembled WGS sequence"/>
</dbReference>
<comment type="caution">
    <text evidence="3">The sequence shown here is derived from an EMBL/GenBank/DDBJ whole genome shotgun (WGS) entry which is preliminary data.</text>
</comment>
<gene>
    <name evidence="3" type="ORF">GCM10010324_61890</name>
</gene>
<organism evidence="3 4">
    <name type="scientific">Streptomyces hiroshimensis</name>
    <dbReference type="NCBI Taxonomy" id="66424"/>
    <lineage>
        <taxon>Bacteria</taxon>
        <taxon>Bacillati</taxon>
        <taxon>Actinomycetota</taxon>
        <taxon>Actinomycetes</taxon>
        <taxon>Kitasatosporales</taxon>
        <taxon>Streptomycetaceae</taxon>
        <taxon>Streptomyces</taxon>
    </lineage>
</organism>
<dbReference type="EMBL" id="BMUT01000018">
    <property type="protein sequence ID" value="GGY06719.1"/>
    <property type="molecule type" value="Genomic_DNA"/>
</dbReference>
<keyword evidence="2" id="KW-1133">Transmembrane helix</keyword>
<keyword evidence="4" id="KW-1185">Reference proteome</keyword>
<keyword evidence="2" id="KW-0812">Transmembrane</keyword>
<protein>
    <submittedName>
        <fullName evidence="3">Uncharacterized protein</fullName>
    </submittedName>
</protein>
<evidence type="ECO:0000256" key="1">
    <source>
        <dbReference type="SAM" id="MobiDB-lite"/>
    </source>
</evidence>
<name>A0ABQ2Z8C0_9ACTN</name>